<dbReference type="RefSeq" id="WP_167926397.1">
    <property type="nucleotide sequence ID" value="NZ_JAATVY010000012.1"/>
</dbReference>
<comment type="caution">
    <text evidence="2">The sequence shown here is derived from an EMBL/GenBank/DDBJ whole genome shotgun (WGS) entry which is preliminary data.</text>
</comment>
<dbReference type="Proteomes" id="UP000722989">
    <property type="component" value="Unassembled WGS sequence"/>
</dbReference>
<evidence type="ECO:0000313" key="3">
    <source>
        <dbReference type="Proteomes" id="UP000722989"/>
    </source>
</evidence>
<name>A0ABX0Y1P6_9ACTN</name>
<evidence type="ECO:0000256" key="1">
    <source>
        <dbReference type="SAM" id="MobiDB-lite"/>
    </source>
</evidence>
<reference evidence="2 3" key="1">
    <citation type="submission" date="2020-03" db="EMBL/GenBank/DDBJ databases">
        <title>WGS of the type strain of Planosporangium spp.</title>
        <authorList>
            <person name="Thawai C."/>
        </authorList>
    </citation>
    <scope>NUCLEOTIDE SEQUENCE [LARGE SCALE GENOMIC DNA]</scope>
    <source>
        <strain evidence="2 3">TBRC 5610</strain>
    </source>
</reference>
<sequence>MRVSTVGADIRRYPGLEWVRLCGVELRPDGSDGNGRDVLVRVAALRRQPLPEDPPRRHPDPDRTEPSA</sequence>
<protein>
    <submittedName>
        <fullName evidence="2">Uncharacterized protein</fullName>
    </submittedName>
</protein>
<evidence type="ECO:0000313" key="2">
    <source>
        <dbReference type="EMBL" id="NJC71485.1"/>
    </source>
</evidence>
<accession>A0ABX0Y1P6</accession>
<keyword evidence="3" id="KW-1185">Reference proteome</keyword>
<proteinExistence type="predicted"/>
<feature type="compositionally biased region" description="Basic and acidic residues" evidence="1">
    <location>
        <begin position="49"/>
        <end position="68"/>
    </location>
</feature>
<organism evidence="2 3">
    <name type="scientific">Planosporangium thailandense</name>
    <dbReference type="NCBI Taxonomy" id="765197"/>
    <lineage>
        <taxon>Bacteria</taxon>
        <taxon>Bacillati</taxon>
        <taxon>Actinomycetota</taxon>
        <taxon>Actinomycetes</taxon>
        <taxon>Micromonosporales</taxon>
        <taxon>Micromonosporaceae</taxon>
        <taxon>Planosporangium</taxon>
    </lineage>
</organism>
<feature type="region of interest" description="Disordered" evidence="1">
    <location>
        <begin position="45"/>
        <end position="68"/>
    </location>
</feature>
<dbReference type="EMBL" id="JAATVY010000012">
    <property type="protein sequence ID" value="NJC71485.1"/>
    <property type="molecule type" value="Genomic_DNA"/>
</dbReference>
<gene>
    <name evidence="2" type="ORF">HC031_17425</name>
</gene>